<organism evidence="2">
    <name type="scientific">Ooceraea biroi</name>
    <name type="common">Clonal raider ant</name>
    <name type="synonym">Cerapachys biroi</name>
    <dbReference type="NCBI Taxonomy" id="2015173"/>
    <lineage>
        <taxon>Eukaryota</taxon>
        <taxon>Metazoa</taxon>
        <taxon>Ecdysozoa</taxon>
        <taxon>Arthropoda</taxon>
        <taxon>Hexapoda</taxon>
        <taxon>Insecta</taxon>
        <taxon>Pterygota</taxon>
        <taxon>Neoptera</taxon>
        <taxon>Endopterygota</taxon>
        <taxon>Hymenoptera</taxon>
        <taxon>Apocrita</taxon>
        <taxon>Aculeata</taxon>
        <taxon>Formicoidea</taxon>
        <taxon>Formicidae</taxon>
        <taxon>Dorylinae</taxon>
        <taxon>Ooceraea</taxon>
    </lineage>
</organism>
<dbReference type="Proteomes" id="UP000279307">
    <property type="component" value="Chromosome 9"/>
</dbReference>
<protein>
    <submittedName>
        <fullName evidence="2">Uncharacterized protein</fullName>
    </submittedName>
</protein>
<gene>
    <name evidence="2" type="ORF">DMN91_008659</name>
</gene>
<sequence length="97" mass="10665">MNLICRTIVYYFLAIYLKGLLQSLKLYSGHPPDLVKCTADFDFPADGEGSGDYDINLLDGSGDIDLNEIGRDADEDKSEESNPPPFITPPPPNPDCE</sequence>
<name>A0A3L8DDS7_OOCBI</name>
<reference evidence="2" key="2">
    <citation type="submission" date="2018-07" db="EMBL/GenBank/DDBJ databases">
        <authorList>
            <person name="Mckenzie S.K."/>
            <person name="Kronauer D.J.C."/>
        </authorList>
    </citation>
    <scope>NUCLEOTIDE SEQUENCE</scope>
    <source>
        <strain evidence="2">Clonal line C1</strain>
    </source>
</reference>
<dbReference type="AlphaFoldDB" id="A0A3L8DDS7"/>
<accession>A0A3L8DDS7</accession>
<proteinExistence type="predicted"/>
<dbReference type="EMBL" id="QOIP01000009">
    <property type="protein sequence ID" value="RLU18303.1"/>
    <property type="molecule type" value="Genomic_DNA"/>
</dbReference>
<evidence type="ECO:0000313" key="2">
    <source>
        <dbReference type="EMBL" id="RLU18303.1"/>
    </source>
</evidence>
<evidence type="ECO:0000256" key="1">
    <source>
        <dbReference type="SAM" id="MobiDB-lite"/>
    </source>
</evidence>
<feature type="compositionally biased region" description="Pro residues" evidence="1">
    <location>
        <begin position="82"/>
        <end position="97"/>
    </location>
</feature>
<feature type="region of interest" description="Disordered" evidence="1">
    <location>
        <begin position="64"/>
        <end position="97"/>
    </location>
</feature>
<comment type="caution">
    <text evidence="2">The sequence shown here is derived from an EMBL/GenBank/DDBJ whole genome shotgun (WGS) entry which is preliminary data.</text>
</comment>
<reference evidence="2" key="1">
    <citation type="journal article" date="2018" name="Genome Res.">
        <title>The genomic architecture and molecular evolution of ant odorant receptors.</title>
        <authorList>
            <person name="McKenzie S.K."/>
            <person name="Kronauer D.J.C."/>
        </authorList>
    </citation>
    <scope>NUCLEOTIDE SEQUENCE [LARGE SCALE GENOMIC DNA]</scope>
    <source>
        <strain evidence="2">Clonal line C1</strain>
    </source>
</reference>